<dbReference type="OrthoDB" id="21095at2759"/>
<feature type="domain" description="BRCA2 OB1" evidence="1">
    <location>
        <begin position="204"/>
        <end position="307"/>
    </location>
</feature>
<dbReference type="SUPFAM" id="SSF81872">
    <property type="entry name" value="BRCA2 helical domain"/>
    <property type="match status" value="1"/>
</dbReference>
<evidence type="ECO:0000313" key="3">
    <source>
        <dbReference type="EMBL" id="RKP04649.1"/>
    </source>
</evidence>
<dbReference type="PANTHER" id="PTHR11289">
    <property type="entry name" value="BREAST CANCER TYPE 2 SUSCEPTIBILITY PROTEIN BRCA2"/>
    <property type="match status" value="1"/>
</dbReference>
<keyword evidence="4" id="KW-1185">Reference proteome</keyword>
<dbReference type="SUPFAM" id="SSF50249">
    <property type="entry name" value="Nucleic acid-binding proteins"/>
    <property type="match status" value="1"/>
</dbReference>
<dbReference type="InterPro" id="IPR015187">
    <property type="entry name" value="BRCA2_OB_1"/>
</dbReference>
<name>A0A4V1IVN2_9FUNG</name>
<dbReference type="Pfam" id="PF09103">
    <property type="entry name" value="BRCA-2_OB1"/>
    <property type="match status" value="1"/>
</dbReference>
<dbReference type="InterPro" id="IPR015525">
    <property type="entry name" value="BRCA2"/>
</dbReference>
<feature type="domain" description="Breast cancer type 2 susceptibility protein helical" evidence="2">
    <location>
        <begin position="154"/>
        <end position="188"/>
    </location>
</feature>
<dbReference type="STRING" id="78915.A0A4V1IVN2"/>
<evidence type="ECO:0000313" key="4">
    <source>
        <dbReference type="Proteomes" id="UP000271241"/>
    </source>
</evidence>
<dbReference type="Proteomes" id="UP000271241">
    <property type="component" value="Unassembled WGS sequence"/>
</dbReference>
<reference evidence="4" key="1">
    <citation type="journal article" date="2018" name="Nat. Microbiol.">
        <title>Leveraging single-cell genomics to expand the fungal tree of life.</title>
        <authorList>
            <person name="Ahrendt S.R."/>
            <person name="Quandt C.A."/>
            <person name="Ciobanu D."/>
            <person name="Clum A."/>
            <person name="Salamov A."/>
            <person name="Andreopoulos B."/>
            <person name="Cheng J.F."/>
            <person name="Woyke T."/>
            <person name="Pelin A."/>
            <person name="Henrissat B."/>
            <person name="Reynolds N.K."/>
            <person name="Benny G.L."/>
            <person name="Smith M.E."/>
            <person name="James T.Y."/>
            <person name="Grigoriev I.V."/>
        </authorList>
    </citation>
    <scope>NUCLEOTIDE SEQUENCE [LARGE SCALE GENOMIC DNA]</scope>
    <source>
        <strain evidence="4">RSA 1356</strain>
    </source>
</reference>
<dbReference type="GO" id="GO:0006355">
    <property type="term" value="P:regulation of DNA-templated transcription"/>
    <property type="evidence" value="ECO:0007669"/>
    <property type="project" value="TreeGrafter"/>
</dbReference>
<evidence type="ECO:0000259" key="2">
    <source>
        <dbReference type="Pfam" id="PF09169"/>
    </source>
</evidence>
<dbReference type="InterPro" id="IPR015252">
    <property type="entry name" value="BRCA2_hlx"/>
</dbReference>
<dbReference type="GO" id="GO:0000724">
    <property type="term" value="P:double-strand break repair via homologous recombination"/>
    <property type="evidence" value="ECO:0007669"/>
    <property type="project" value="InterPro"/>
</dbReference>
<gene>
    <name evidence="3" type="ORF">THASP1DRAFT_26759</name>
</gene>
<dbReference type="AlphaFoldDB" id="A0A4V1IVN2"/>
<dbReference type="EMBL" id="KZ993558">
    <property type="protein sequence ID" value="RKP04649.1"/>
    <property type="molecule type" value="Genomic_DNA"/>
</dbReference>
<dbReference type="InterPro" id="IPR036315">
    <property type="entry name" value="BRCA2_hlx_sf"/>
</dbReference>
<dbReference type="Gene3D" id="2.40.50.140">
    <property type="entry name" value="Nucleic acid-binding proteins"/>
    <property type="match status" value="1"/>
</dbReference>
<accession>A0A4V1IVN2</accession>
<dbReference type="InterPro" id="IPR012340">
    <property type="entry name" value="NA-bd_OB-fold"/>
</dbReference>
<sequence length="387" mass="42843">MMELVDVNVTATPALSGFKTAGGKQMKGPSQAAIKRARNMWDEDVQSSLPGKRYFTANTVWSIAVQVAAEKSNGTVIRCIPQQRVKSHIAFSITQTSATTGSLAHSYAQVNGTAPWAHTWFILAPAITRTPEEVLDMTYDGARKHAFKSIAKEDGVGADATRISHAWVENHFQHIVWKAACLYRSYPECSEVWYEREINRRETPAIRMLLEGFELPLLPLVLCVVSVNVPHTGQATVRLTDGWYTITATLDAALVTAYGRGRWRVGDKLAIGHVELLKSAGEVQALQQEELLPVMALGANGVRRARIRPDGGTAPLIDVVIVRKYPMLVMETDSAGHKRFVPFRANIADYEDSQSLLARHPNIARITDAQHDTLLTKLSEHERQKGK</sequence>
<evidence type="ECO:0000259" key="1">
    <source>
        <dbReference type="Pfam" id="PF09103"/>
    </source>
</evidence>
<protein>
    <submittedName>
        <fullName evidence="3">BRCA2, oligonucleotide/oligosaccharide-binding, domain 1-domain-containing protein</fullName>
    </submittedName>
</protein>
<dbReference type="PANTHER" id="PTHR11289:SF0">
    <property type="entry name" value="BREAST CANCER TYPE 2 SUSCEPTIBILITY PROTEIN"/>
    <property type="match status" value="1"/>
</dbReference>
<dbReference type="Pfam" id="PF09169">
    <property type="entry name" value="BRCA-2_helical"/>
    <property type="match status" value="1"/>
</dbReference>
<organism evidence="3 4">
    <name type="scientific">Thamnocephalis sphaerospora</name>
    <dbReference type="NCBI Taxonomy" id="78915"/>
    <lineage>
        <taxon>Eukaryota</taxon>
        <taxon>Fungi</taxon>
        <taxon>Fungi incertae sedis</taxon>
        <taxon>Zoopagomycota</taxon>
        <taxon>Zoopagomycotina</taxon>
        <taxon>Zoopagomycetes</taxon>
        <taxon>Zoopagales</taxon>
        <taxon>Sigmoideomycetaceae</taxon>
        <taxon>Thamnocephalis</taxon>
    </lineage>
</organism>
<proteinExistence type="predicted"/>